<comment type="caution">
    <text evidence="2">The sequence shown here is derived from an EMBL/GenBank/DDBJ whole genome shotgun (WGS) entry which is preliminary data.</text>
</comment>
<evidence type="ECO:0000313" key="3">
    <source>
        <dbReference type="Proteomes" id="UP000800093"/>
    </source>
</evidence>
<evidence type="ECO:0000256" key="1">
    <source>
        <dbReference type="SAM" id="MobiDB-lite"/>
    </source>
</evidence>
<accession>A0A9P4N641</accession>
<name>A0A9P4N641_9PLEO</name>
<dbReference type="AlphaFoldDB" id="A0A9P4N641"/>
<sequence length="105" mass="11451">MATMRNPDRGEAAGPWVDGAWRPTTSTEQLWARGPPDGEGSETLFSTRAGARAVTPATTSKRRVRLGLIQFTGIYDTLSRPIGLVAHTCTHHTPQIAPAEQRQQQ</sequence>
<protein>
    <submittedName>
        <fullName evidence="2">Uncharacterized protein</fullName>
    </submittedName>
</protein>
<organism evidence="2 3">
    <name type="scientific">Lojkania enalia</name>
    <dbReference type="NCBI Taxonomy" id="147567"/>
    <lineage>
        <taxon>Eukaryota</taxon>
        <taxon>Fungi</taxon>
        <taxon>Dikarya</taxon>
        <taxon>Ascomycota</taxon>
        <taxon>Pezizomycotina</taxon>
        <taxon>Dothideomycetes</taxon>
        <taxon>Pleosporomycetidae</taxon>
        <taxon>Pleosporales</taxon>
        <taxon>Pleosporales incertae sedis</taxon>
        <taxon>Lojkania</taxon>
    </lineage>
</organism>
<proteinExistence type="predicted"/>
<keyword evidence="3" id="KW-1185">Reference proteome</keyword>
<dbReference type="Proteomes" id="UP000800093">
    <property type="component" value="Unassembled WGS sequence"/>
</dbReference>
<reference evidence="3" key="1">
    <citation type="journal article" date="2020" name="Stud. Mycol.">
        <title>101 Dothideomycetes genomes: A test case for predicting lifestyles and emergence of pathogens.</title>
        <authorList>
            <person name="Haridas S."/>
            <person name="Albert R."/>
            <person name="Binder M."/>
            <person name="Bloem J."/>
            <person name="LaButti K."/>
            <person name="Salamov A."/>
            <person name="Andreopoulos B."/>
            <person name="Baker S."/>
            <person name="Barry K."/>
            <person name="Bills G."/>
            <person name="Bluhm B."/>
            <person name="Cannon C."/>
            <person name="Castanera R."/>
            <person name="Culley D."/>
            <person name="Daum C."/>
            <person name="Ezra D."/>
            <person name="Gonzalez J."/>
            <person name="Henrissat B."/>
            <person name="Kuo A."/>
            <person name="Liang C."/>
            <person name="Lipzen A."/>
            <person name="Lutzoni F."/>
            <person name="Magnuson J."/>
            <person name="Mondo S."/>
            <person name="Nolan M."/>
            <person name="Ohm R."/>
            <person name="Pangilinan J."/>
            <person name="Park H.-J."/>
            <person name="Ramirez L."/>
            <person name="Alfaro M."/>
            <person name="Sun H."/>
            <person name="Tritt A."/>
            <person name="Yoshinaga Y."/>
            <person name="Zwiers L.-H."/>
            <person name="Turgeon B."/>
            <person name="Goodwin S."/>
            <person name="Spatafora J."/>
            <person name="Crous P."/>
            <person name="Grigoriev I."/>
        </authorList>
    </citation>
    <scope>NUCLEOTIDE SEQUENCE [LARGE SCALE GENOMIC DNA]</scope>
    <source>
        <strain evidence="3">CBS 304.66</strain>
    </source>
</reference>
<dbReference type="EMBL" id="ML986688">
    <property type="protein sequence ID" value="KAF2260171.1"/>
    <property type="molecule type" value="Genomic_DNA"/>
</dbReference>
<feature type="region of interest" description="Disordered" evidence="1">
    <location>
        <begin position="1"/>
        <end position="42"/>
    </location>
</feature>
<feature type="compositionally biased region" description="Basic and acidic residues" evidence="1">
    <location>
        <begin position="1"/>
        <end position="11"/>
    </location>
</feature>
<evidence type="ECO:0000313" key="2">
    <source>
        <dbReference type="EMBL" id="KAF2260171.1"/>
    </source>
</evidence>
<gene>
    <name evidence="2" type="ORF">CC78DRAFT_585167</name>
</gene>